<dbReference type="GO" id="GO:0006355">
    <property type="term" value="P:regulation of DNA-templated transcription"/>
    <property type="evidence" value="ECO:0007669"/>
    <property type="project" value="InterPro"/>
</dbReference>
<dbReference type="EMBL" id="CP063310">
    <property type="protein sequence ID" value="QOS67835.1"/>
    <property type="molecule type" value="Genomic_DNA"/>
</dbReference>
<dbReference type="InterPro" id="IPR007337">
    <property type="entry name" value="RelB/DinJ"/>
</dbReference>
<dbReference type="Proteomes" id="UP000478463">
    <property type="component" value="Chromosome"/>
</dbReference>
<dbReference type="InterPro" id="IPR013321">
    <property type="entry name" value="Arc_rbn_hlx_hlx"/>
</dbReference>
<accession>A0A6L7IP46</accession>
<dbReference type="Pfam" id="PF04221">
    <property type="entry name" value="RelB"/>
    <property type="match status" value="1"/>
</dbReference>
<sequence length="106" mass="12062">MADAMVTARMSAEKKEAGNRMLEQLGTNASQAVNRLYDYVLEKKQLPFPEQQGRRKYTQEEIAQAIAWVDSIKMPDVSGRFDNMTLKEVKRERLIARGLMDPGDGQ</sequence>
<dbReference type="KEGG" id="egd:GS424_015230"/>
<proteinExistence type="predicted"/>
<evidence type="ECO:0000313" key="1">
    <source>
        <dbReference type="EMBL" id="QOS67835.1"/>
    </source>
</evidence>
<gene>
    <name evidence="1" type="ORF">GS424_015230</name>
</gene>
<protein>
    <submittedName>
        <fullName evidence="1">Type II toxin-antitoxin system RelB/DinJ family antitoxin</fullName>
    </submittedName>
</protein>
<dbReference type="Gene3D" id="1.10.1220.10">
    <property type="entry name" value="Met repressor-like"/>
    <property type="match status" value="1"/>
</dbReference>
<name>A0A6L7IP46_9ACTN</name>
<dbReference type="RefSeq" id="WP_101723545.1">
    <property type="nucleotide sequence ID" value="NZ_CP063310.1"/>
</dbReference>
<reference evidence="1 2" key="1">
    <citation type="submission" date="2020-10" db="EMBL/GenBank/DDBJ databases">
        <title>Eggerthella sp. nov., isolated from human feces.</title>
        <authorList>
            <person name="Yajun G."/>
        </authorList>
    </citation>
    <scope>NUCLEOTIDE SEQUENCE [LARGE SCALE GENOMIC DNA]</scope>
    <source>
        <strain evidence="1 2">HF-1101</strain>
    </source>
</reference>
<organism evidence="1 2">
    <name type="scientific">Eggerthella guodeyinii</name>
    <dbReference type="NCBI Taxonomy" id="2690837"/>
    <lineage>
        <taxon>Bacteria</taxon>
        <taxon>Bacillati</taxon>
        <taxon>Actinomycetota</taxon>
        <taxon>Coriobacteriia</taxon>
        <taxon>Eggerthellales</taxon>
        <taxon>Eggerthellaceae</taxon>
        <taxon>Eggerthella</taxon>
    </lineage>
</organism>
<evidence type="ECO:0000313" key="2">
    <source>
        <dbReference type="Proteomes" id="UP000478463"/>
    </source>
</evidence>
<dbReference type="AlphaFoldDB" id="A0A6L7IP46"/>